<evidence type="ECO:0000256" key="1">
    <source>
        <dbReference type="ARBA" id="ARBA00004304"/>
    </source>
</evidence>
<evidence type="ECO:0000256" key="9">
    <source>
        <dbReference type="ARBA" id="ARBA00023128"/>
    </source>
</evidence>
<sequence length="55" mass="6481">MPQLNPAPWLLTLLFSWLVFLIIMPQKVSSHIFPNGPNTLNTTAFKNNMWNWPWL</sequence>
<name>A0A060P0L1_9TELE</name>
<evidence type="ECO:0000256" key="7">
    <source>
        <dbReference type="ARBA" id="ARBA00022989"/>
    </source>
</evidence>
<evidence type="ECO:0000256" key="2">
    <source>
        <dbReference type="ARBA" id="ARBA00008892"/>
    </source>
</evidence>
<comment type="similarity">
    <text evidence="2 14">Belongs to the ATPase protein 8 family.</text>
</comment>
<evidence type="ECO:0000256" key="15">
    <source>
        <dbReference type="SAM" id="SignalP"/>
    </source>
</evidence>
<dbReference type="EMBL" id="AP006028">
    <property type="protein sequence ID" value="BAO84684.1"/>
    <property type="molecule type" value="Genomic_DNA"/>
</dbReference>
<keyword evidence="8 14" id="KW-0406">Ion transport</keyword>
<dbReference type="InterPro" id="IPR050635">
    <property type="entry name" value="ATPase_protein_8"/>
</dbReference>
<dbReference type="PANTHER" id="PTHR39937:SF1">
    <property type="entry name" value="ATP SYNTHASE PROTEIN 8"/>
    <property type="match status" value="1"/>
</dbReference>
<feature type="signal peptide" evidence="15">
    <location>
        <begin position="1"/>
        <end position="30"/>
    </location>
</feature>
<keyword evidence="10" id="KW-0472">Membrane</keyword>
<evidence type="ECO:0000256" key="6">
    <source>
        <dbReference type="ARBA" id="ARBA00022781"/>
    </source>
</evidence>
<evidence type="ECO:0000256" key="11">
    <source>
        <dbReference type="ARBA" id="ARBA00023310"/>
    </source>
</evidence>
<dbReference type="AlphaFoldDB" id="A0A060P0L1"/>
<organism evidence="16">
    <name type="scientific">Draconetta xenica</name>
    <dbReference type="NCBI Taxonomy" id="215391"/>
    <lineage>
        <taxon>Eukaryota</taxon>
        <taxon>Metazoa</taxon>
        <taxon>Chordata</taxon>
        <taxon>Craniata</taxon>
        <taxon>Vertebrata</taxon>
        <taxon>Euteleostomi</taxon>
        <taxon>Actinopterygii</taxon>
        <taxon>Neopterygii</taxon>
        <taxon>Teleostei</taxon>
        <taxon>Neoteleostei</taxon>
        <taxon>Acanthomorphata</taxon>
        <taxon>Syngnathiaria</taxon>
        <taxon>Syngnathiformes</taxon>
        <taxon>Callionymoidei</taxon>
        <taxon>Draconettidae</taxon>
        <taxon>Draconetta</taxon>
    </lineage>
</organism>
<evidence type="ECO:0000256" key="4">
    <source>
        <dbReference type="ARBA" id="ARBA00022547"/>
    </source>
</evidence>
<evidence type="ECO:0000256" key="8">
    <source>
        <dbReference type="ARBA" id="ARBA00023065"/>
    </source>
</evidence>
<accession>A0A060P0L1</accession>
<evidence type="ECO:0000256" key="5">
    <source>
        <dbReference type="ARBA" id="ARBA00022692"/>
    </source>
</evidence>
<keyword evidence="4 14" id="KW-0138">CF(0)</keyword>
<comment type="subcellular location">
    <subcellularLocation>
        <location evidence="1 14">Mitochondrion membrane</location>
        <topology evidence="1 14">Single-pass membrane protein</topology>
    </subcellularLocation>
</comment>
<feature type="chain" id="PRO_5001588207" description="ATP synthase complex subunit 8" evidence="15">
    <location>
        <begin position="31"/>
        <end position="55"/>
    </location>
</feature>
<reference evidence="16" key="1">
    <citation type="journal article" date="2014" name="Gene">
        <title>Mitogenomic circumscription of a novel percomorph fish clade mainly comprising "Syngnathoidei" (Teleostei).</title>
        <authorList>
            <person name="Song H.Y."/>
            <person name="Mabuchi K."/>
            <person name="Satoh T.P."/>
            <person name="Moore J.A."/>
            <person name="Yamanoue Y."/>
            <person name="Miya M."/>
            <person name="Nishida M."/>
        </authorList>
    </citation>
    <scope>NUCLEOTIDE SEQUENCE</scope>
</reference>
<proteinExistence type="inferred from homology"/>
<comment type="subunit">
    <text evidence="13">Component of the ATP synthase complex composed at least of ATP5F1A/subunit alpha, ATP5F1B/subunit beta, ATP5MC1/subunit c (homooctomer), MT-ATP6/subunit a, MT-ATP8/subunit 8, ATP5ME/subunit e, ATP5MF/subunit f, ATP5MG/subunit g, ATP5MK/subunit k, ATP5MJ/subunit j, ATP5F1C/subunit gamma, ATP5F1D/subunit delta, ATP5F1E/subunit epsilon, ATP5PF/subunit F6, ATP5PB/subunit b, ATP5PD/subunit d, ATP5PO/subunit OSCP. ATP synthase complex consists of a soluble F(1) head domain (subunits alpha(3) and beta(3)) - the catalytic core - and a membrane F(0) domain - the membrane proton channel (subunits c, a, 8, e, f, g, k and j). These two domains are linked by a central stalk (subunits gamma, delta, and epsilon) rotating inside the F1 region and a stationary peripheral stalk (subunits F6, b, d, and OSCP).</text>
</comment>
<geneLocation type="mitochondrion" evidence="16"/>
<evidence type="ECO:0000256" key="3">
    <source>
        <dbReference type="ARBA" id="ARBA00022448"/>
    </source>
</evidence>
<dbReference type="Pfam" id="PF00895">
    <property type="entry name" value="ATP-synt_8"/>
    <property type="match status" value="1"/>
</dbReference>
<keyword evidence="9 14" id="KW-0496">Mitochondrion</keyword>
<dbReference type="GO" id="GO:0045259">
    <property type="term" value="C:proton-transporting ATP synthase complex"/>
    <property type="evidence" value="ECO:0007669"/>
    <property type="project" value="UniProtKB-KW"/>
</dbReference>
<protein>
    <recommendedName>
        <fullName evidence="14">ATP synthase complex subunit 8</fullName>
    </recommendedName>
</protein>
<keyword evidence="15" id="KW-0732">Signal</keyword>
<evidence type="ECO:0000256" key="13">
    <source>
        <dbReference type="ARBA" id="ARBA00064647"/>
    </source>
</evidence>
<evidence type="ECO:0000256" key="14">
    <source>
        <dbReference type="RuleBase" id="RU003661"/>
    </source>
</evidence>
<dbReference type="InterPro" id="IPR001421">
    <property type="entry name" value="ATP8_metazoa"/>
</dbReference>
<dbReference type="PANTHER" id="PTHR39937">
    <property type="entry name" value="ATP SYNTHASE PROTEIN 8"/>
    <property type="match status" value="1"/>
</dbReference>
<evidence type="ECO:0000256" key="12">
    <source>
        <dbReference type="ARBA" id="ARBA00053067"/>
    </source>
</evidence>
<dbReference type="GO" id="GO:0015986">
    <property type="term" value="P:proton motive force-driven ATP synthesis"/>
    <property type="evidence" value="ECO:0007669"/>
    <property type="project" value="InterPro"/>
</dbReference>
<keyword evidence="6 14" id="KW-0375">Hydrogen ion transport</keyword>
<comment type="function">
    <text evidence="12">Subunit 8, of the mitochondrial membrane ATP synthase complex (F(1)F(0) ATP synthase or Complex V) that produces ATP from ADP in the presence of a proton gradient across the membrane which is generated by electron transport complexes of the respiratory chain. ATP synthase complex consist of a soluble F(1) head domain - the catalytic core - and a membrane F(1) domain - the membrane proton channel. These two domains are linked by a central stalk rotating inside the F(1) region and a stationary peripheral stalk. During catalysis, ATP synthesis in the catalytic domain of F(1) is coupled via a rotary mechanism of the central stalk subunits to proton translocation. In vivo, can only synthesize ATP although its ATP hydrolase activity can be activated artificially in vitro. Part of the complex F(0) domain.</text>
</comment>
<keyword evidence="7" id="KW-1133">Transmembrane helix</keyword>
<keyword evidence="11" id="KW-0066">ATP synthesis</keyword>
<evidence type="ECO:0000313" key="16">
    <source>
        <dbReference type="EMBL" id="BAO84684.1"/>
    </source>
</evidence>
<gene>
    <name evidence="16" type="primary">ATPase 8</name>
</gene>
<dbReference type="GO" id="GO:0015078">
    <property type="term" value="F:proton transmembrane transporter activity"/>
    <property type="evidence" value="ECO:0007669"/>
    <property type="project" value="InterPro"/>
</dbReference>
<keyword evidence="3 14" id="KW-0813">Transport</keyword>
<keyword evidence="5 14" id="KW-0812">Transmembrane</keyword>
<evidence type="ECO:0000256" key="10">
    <source>
        <dbReference type="ARBA" id="ARBA00023136"/>
    </source>
</evidence>
<dbReference type="GO" id="GO:0031966">
    <property type="term" value="C:mitochondrial membrane"/>
    <property type="evidence" value="ECO:0007669"/>
    <property type="project" value="UniProtKB-SubCell"/>
</dbReference>